<reference evidence="1 2" key="1">
    <citation type="journal article" date="2016" name="Nat. Commun.">
        <title>Thousands of microbial genomes shed light on interconnected biogeochemical processes in an aquifer system.</title>
        <authorList>
            <person name="Anantharaman K."/>
            <person name="Brown C.T."/>
            <person name="Hug L.A."/>
            <person name="Sharon I."/>
            <person name="Castelle C.J."/>
            <person name="Probst A.J."/>
            <person name="Thomas B.C."/>
            <person name="Singh A."/>
            <person name="Wilkins M.J."/>
            <person name="Karaoz U."/>
            <person name="Brodie E.L."/>
            <person name="Williams K.H."/>
            <person name="Hubbard S.S."/>
            <person name="Banfield J.F."/>
        </authorList>
    </citation>
    <scope>NUCLEOTIDE SEQUENCE [LARGE SCALE GENOMIC DNA]</scope>
</reference>
<name>A0A1F2WG17_9ACTN</name>
<dbReference type="STRING" id="1797197.A2Y75_05170"/>
<gene>
    <name evidence="1" type="ORF">A2Y75_05170</name>
</gene>
<dbReference type="EMBL" id="MELK01000051">
    <property type="protein sequence ID" value="OFW55808.1"/>
    <property type="molecule type" value="Genomic_DNA"/>
</dbReference>
<protein>
    <submittedName>
        <fullName evidence="1">Uncharacterized protein</fullName>
    </submittedName>
</protein>
<evidence type="ECO:0000313" key="1">
    <source>
        <dbReference type="EMBL" id="OFW55808.1"/>
    </source>
</evidence>
<comment type="caution">
    <text evidence="1">The sequence shown here is derived from an EMBL/GenBank/DDBJ whole genome shotgun (WGS) entry which is preliminary data.</text>
</comment>
<dbReference type="AlphaFoldDB" id="A0A1F2WG17"/>
<sequence>MNTELEDYDPLAEGDTDPQLVAAVFRHLGQSVPTSPPSPQARDYELITPGKQNGEYDQFVLNGTQLGFGTSQHEQHRGHSNSEYMPARLGRCSACRWFEVRIIRATDPDEIGGTYVVHTHGNSIVPGEKRLCRVFITSSPYELVVFLTVRRDGHVFIPNASSLALAQASHWDDDIRNACFNHHTGMLAPLRVNTGLEPGKVATNG</sequence>
<accession>A0A1F2WG17</accession>
<organism evidence="1 2">
    <name type="scientific">Candidatus Solincola sediminis</name>
    <dbReference type="NCBI Taxonomy" id="1797199"/>
    <lineage>
        <taxon>Bacteria</taxon>
        <taxon>Bacillati</taxon>
        <taxon>Actinomycetota</taxon>
        <taxon>Candidatus Geothermincolia</taxon>
        <taxon>Candidatus Geothermincolales</taxon>
        <taxon>Candidatus Geothermincolaceae</taxon>
        <taxon>Candidatus Solincola</taxon>
    </lineage>
</organism>
<dbReference type="Proteomes" id="UP000177876">
    <property type="component" value="Unassembled WGS sequence"/>
</dbReference>
<proteinExistence type="predicted"/>
<evidence type="ECO:0000313" key="2">
    <source>
        <dbReference type="Proteomes" id="UP000177876"/>
    </source>
</evidence>